<gene>
    <name evidence="2" type="ORF">EDB92DRAFT_1944724</name>
</gene>
<dbReference type="AlphaFoldDB" id="A0AAD4LHL5"/>
<accession>A0AAD4LHL5</accession>
<protein>
    <submittedName>
        <fullName evidence="2">Uncharacterized protein</fullName>
    </submittedName>
</protein>
<organism evidence="2 3">
    <name type="scientific">Lactarius akahatsu</name>
    <dbReference type="NCBI Taxonomy" id="416441"/>
    <lineage>
        <taxon>Eukaryota</taxon>
        <taxon>Fungi</taxon>
        <taxon>Dikarya</taxon>
        <taxon>Basidiomycota</taxon>
        <taxon>Agaricomycotina</taxon>
        <taxon>Agaricomycetes</taxon>
        <taxon>Russulales</taxon>
        <taxon>Russulaceae</taxon>
        <taxon>Lactarius</taxon>
    </lineage>
</organism>
<feature type="compositionally biased region" description="Basic and acidic residues" evidence="1">
    <location>
        <begin position="12"/>
        <end position="21"/>
    </location>
</feature>
<proteinExistence type="predicted"/>
<feature type="region of interest" description="Disordered" evidence="1">
    <location>
        <begin position="1"/>
        <end position="21"/>
    </location>
</feature>
<name>A0AAD4LHL5_9AGAM</name>
<feature type="region of interest" description="Disordered" evidence="1">
    <location>
        <begin position="649"/>
        <end position="680"/>
    </location>
</feature>
<dbReference type="EMBL" id="JAKELL010000019">
    <property type="protein sequence ID" value="KAH8993148.1"/>
    <property type="molecule type" value="Genomic_DNA"/>
</dbReference>
<evidence type="ECO:0000313" key="2">
    <source>
        <dbReference type="EMBL" id="KAH8993148.1"/>
    </source>
</evidence>
<comment type="caution">
    <text evidence="2">The sequence shown here is derived from an EMBL/GenBank/DDBJ whole genome shotgun (WGS) entry which is preliminary data.</text>
</comment>
<feature type="compositionally biased region" description="Acidic residues" evidence="1">
    <location>
        <begin position="242"/>
        <end position="253"/>
    </location>
</feature>
<evidence type="ECO:0000256" key="1">
    <source>
        <dbReference type="SAM" id="MobiDB-lite"/>
    </source>
</evidence>
<sequence length="680" mass="74644">MTQTWRAALSPQRHERQNAYDPGTLDKEQRLFTTPVTSFPDMLPQSMLCTLTGLIPTPFTRDLTHAVQFIEDLNRLVWKNLDHSLISTPRLRIDMALSFISGPTTETWKHGIRQGHLPDISIESLWDEFLDSFCETWVHCPEPTAPTVTPTTWIPTEDLSITLATEEFPPSDLDTPTPTDLDLLWPPLVPQAPPMVVVNDLPPQVLSETIDQTADEDADDWSLFALQTPVSSLVSVPTQIDPTDETPPIDEDASNTRAPRTSVISQIAPCTPYTDATPILPLATPGVPLMKESALPDQPRISRRCITIVPIGCPLNLHTLAKREREYDAVAESFPHSRKHPRTQLAQQSIPLPQKSDFIPRRPVPLIPPFDDSSGLSTPAHSFTHLMASPRLPPDSPILTNPCRAVLAAHNDSIQISNPCLKLFSGPPTSFPDLAPSPFIVPSSLFPSALPFIRTLSPVAFHEISTISDLRAPILLPNRTLDDADNAANVTLFASPPPLTAPMPSSHPHDSLHGTTDSSQTTSAARCTAPCIHFNVSATFFFTSSSFHLPLILTRPLPSASPLPPRLLVSPFLLVEDNNSSTRGVKTSSPLVLDQVIPANKLSRQNPMAAKEYEGDWTLPAPRSTPIPDAVLPLSITSHYPPIFPPRAFEQPQDPDEVIPTAHRQDATIPTHTSPPATWR</sequence>
<feature type="region of interest" description="Disordered" evidence="1">
    <location>
        <begin position="498"/>
        <end position="521"/>
    </location>
</feature>
<reference evidence="2" key="1">
    <citation type="submission" date="2022-01" db="EMBL/GenBank/DDBJ databases">
        <title>Comparative genomics reveals a dynamic genome evolution in the ectomycorrhizal milk-cap (Lactarius) mushrooms.</title>
        <authorList>
            <consortium name="DOE Joint Genome Institute"/>
            <person name="Lebreton A."/>
            <person name="Tang N."/>
            <person name="Kuo A."/>
            <person name="LaButti K."/>
            <person name="Drula E."/>
            <person name="Barry K."/>
            <person name="Clum A."/>
            <person name="Lipzen A."/>
            <person name="Mousain D."/>
            <person name="Ng V."/>
            <person name="Wang R."/>
            <person name="Wang X."/>
            <person name="Dai Y."/>
            <person name="Henrissat B."/>
            <person name="Grigoriev I.V."/>
            <person name="Guerin-Laguette A."/>
            <person name="Yu F."/>
            <person name="Martin F.M."/>
        </authorList>
    </citation>
    <scope>NUCLEOTIDE SEQUENCE</scope>
    <source>
        <strain evidence="2">QP</strain>
    </source>
</reference>
<feature type="region of interest" description="Disordered" evidence="1">
    <location>
        <begin position="237"/>
        <end position="261"/>
    </location>
</feature>
<keyword evidence="3" id="KW-1185">Reference proteome</keyword>
<dbReference type="Proteomes" id="UP001201163">
    <property type="component" value="Unassembled WGS sequence"/>
</dbReference>
<feature type="compositionally biased region" description="Polar residues" evidence="1">
    <location>
        <begin position="668"/>
        <end position="680"/>
    </location>
</feature>
<evidence type="ECO:0000313" key="3">
    <source>
        <dbReference type="Proteomes" id="UP001201163"/>
    </source>
</evidence>